<dbReference type="EMBL" id="AATQ01000019">
    <property type="protein sequence ID" value="EAU45998.1"/>
    <property type="molecule type" value="Genomic_DNA"/>
</dbReference>
<comment type="caution">
    <text evidence="1">The sequence shown here is derived from an EMBL/GenBank/DDBJ whole genome shotgun (WGS) entry which is preliminary data.</text>
</comment>
<organism evidence="1 2">
    <name type="scientific">Salipiger bermudensis (strain DSM 26914 / JCM 13377 / KCTC 12554 / HTCC2601)</name>
    <name type="common">Pelagibaca bermudensis</name>
    <dbReference type="NCBI Taxonomy" id="314265"/>
    <lineage>
        <taxon>Bacteria</taxon>
        <taxon>Pseudomonadati</taxon>
        <taxon>Pseudomonadota</taxon>
        <taxon>Alphaproteobacteria</taxon>
        <taxon>Rhodobacterales</taxon>
        <taxon>Roseobacteraceae</taxon>
        <taxon>Salipiger</taxon>
    </lineage>
</organism>
<dbReference type="InterPro" id="IPR029032">
    <property type="entry name" value="AhpD-like"/>
</dbReference>
<proteinExistence type="predicted"/>
<dbReference type="AlphaFoldDB" id="Q0FP61"/>
<dbReference type="SUPFAM" id="SSF69118">
    <property type="entry name" value="AhpD-like"/>
    <property type="match status" value="1"/>
</dbReference>
<dbReference type="HOGENOM" id="CLU_115851_1_0_5"/>
<reference evidence="1 2" key="1">
    <citation type="journal article" date="2010" name="J. Bacteriol.">
        <title>Genome sequences of Pelagibaca bermudensis HTCC2601T and Maritimibacter alkaliphilus HTCC2654T, the type strains of two marine Roseobacter genera.</title>
        <authorList>
            <person name="Thrash J.C."/>
            <person name="Cho J.C."/>
            <person name="Ferriera S."/>
            <person name="Johnson J."/>
            <person name="Vergin K.L."/>
            <person name="Giovannoni S.J."/>
        </authorList>
    </citation>
    <scope>NUCLEOTIDE SEQUENCE [LARGE SCALE GENOMIC DNA]</scope>
    <source>
        <strain evidence="2">DSM 26914 / JCM 13377 / KCTC 12554 / HTCC2601</strain>
    </source>
</reference>
<protein>
    <recommendedName>
        <fullName evidence="3">CMD domain protein</fullName>
    </recommendedName>
</protein>
<evidence type="ECO:0000313" key="2">
    <source>
        <dbReference type="Proteomes" id="UP000006230"/>
    </source>
</evidence>
<gene>
    <name evidence="1" type="ORF">R2601_27031</name>
</gene>
<keyword evidence="2" id="KW-1185">Reference proteome</keyword>
<dbReference type="RefSeq" id="WP_007801254.1">
    <property type="nucleotide sequence ID" value="NZ_DS022276.1"/>
</dbReference>
<evidence type="ECO:0008006" key="3">
    <source>
        <dbReference type="Google" id="ProtNLM"/>
    </source>
</evidence>
<dbReference type="OrthoDB" id="5077630at2"/>
<dbReference type="Gene3D" id="1.20.1290.10">
    <property type="entry name" value="AhpD-like"/>
    <property type="match status" value="1"/>
</dbReference>
<dbReference type="eggNOG" id="COG4950">
    <property type="taxonomic scope" value="Bacteria"/>
</dbReference>
<sequence>MTIFDSTTLSAAGITAGSATGAAAETRSNIIEATQAAEDAVLTPKDAGAFPHALRAALAARIANEAGENDLADRYLAGAGDMAGLADPSQDGETEGLAHVVAFADKAANHTREILAEDISTLQAAGVGDADIVRLCELVAFVAYQLRVVAGLRLMKGAAA</sequence>
<name>Q0FP61_SALBH</name>
<dbReference type="Proteomes" id="UP000006230">
    <property type="component" value="Unassembled WGS sequence"/>
</dbReference>
<dbReference type="STRING" id="314265.R2601_27031"/>
<dbReference type="GeneID" id="92505354"/>
<accession>Q0FP61</accession>
<evidence type="ECO:0000313" key="1">
    <source>
        <dbReference type="EMBL" id="EAU45998.1"/>
    </source>
</evidence>